<proteinExistence type="inferred from homology"/>
<evidence type="ECO:0000256" key="1">
    <source>
        <dbReference type="ARBA" id="ARBA00023002"/>
    </source>
</evidence>
<dbReference type="AlphaFoldDB" id="A0A418LZ49"/>
<dbReference type="InterPro" id="IPR002347">
    <property type="entry name" value="SDR_fam"/>
</dbReference>
<organism evidence="3 4">
    <name type="scientific">Fibrisoma montanum</name>
    <dbReference type="NCBI Taxonomy" id="2305895"/>
    <lineage>
        <taxon>Bacteria</taxon>
        <taxon>Pseudomonadati</taxon>
        <taxon>Bacteroidota</taxon>
        <taxon>Cytophagia</taxon>
        <taxon>Cytophagales</taxon>
        <taxon>Spirosomataceae</taxon>
        <taxon>Fibrisoma</taxon>
    </lineage>
</organism>
<dbReference type="InterPro" id="IPR036291">
    <property type="entry name" value="NAD(P)-bd_dom_sf"/>
</dbReference>
<dbReference type="NCBIfam" id="NF004846">
    <property type="entry name" value="PRK06197.1"/>
    <property type="match status" value="1"/>
</dbReference>
<evidence type="ECO:0000313" key="3">
    <source>
        <dbReference type="EMBL" id="RIV18628.1"/>
    </source>
</evidence>
<dbReference type="PRINTS" id="PR00081">
    <property type="entry name" value="GDHRDH"/>
</dbReference>
<comment type="similarity">
    <text evidence="2">Belongs to the short-chain dehydrogenases/reductases (SDR) family.</text>
</comment>
<evidence type="ECO:0000313" key="4">
    <source>
        <dbReference type="Proteomes" id="UP000283523"/>
    </source>
</evidence>
<dbReference type="OrthoDB" id="597510at2"/>
<dbReference type="SUPFAM" id="SSF51735">
    <property type="entry name" value="NAD(P)-binding Rossmann-fold domains"/>
    <property type="match status" value="1"/>
</dbReference>
<protein>
    <submittedName>
        <fullName evidence="3">SDR family NAD(P)-dependent oxidoreductase</fullName>
    </submittedName>
</protein>
<dbReference type="PRINTS" id="PR00080">
    <property type="entry name" value="SDRFAMILY"/>
</dbReference>
<dbReference type="Gene3D" id="3.40.50.720">
    <property type="entry name" value="NAD(P)-binding Rossmann-like Domain"/>
    <property type="match status" value="1"/>
</dbReference>
<dbReference type="GO" id="GO:0016491">
    <property type="term" value="F:oxidoreductase activity"/>
    <property type="evidence" value="ECO:0007669"/>
    <property type="project" value="UniProtKB-KW"/>
</dbReference>
<dbReference type="PANTHER" id="PTHR43157:SF31">
    <property type="entry name" value="PHOSPHATIDYLINOSITOL-GLYCAN BIOSYNTHESIS CLASS F PROTEIN"/>
    <property type="match status" value="1"/>
</dbReference>
<comment type="caution">
    <text evidence="3">The sequence shown here is derived from an EMBL/GenBank/DDBJ whole genome shotgun (WGS) entry which is preliminary data.</text>
</comment>
<dbReference type="PANTHER" id="PTHR43157">
    <property type="entry name" value="PHOSPHATIDYLINOSITOL-GLYCAN BIOSYNTHESIS CLASS F PROTEIN-RELATED"/>
    <property type="match status" value="1"/>
</dbReference>
<dbReference type="Proteomes" id="UP000283523">
    <property type="component" value="Unassembled WGS sequence"/>
</dbReference>
<accession>A0A418LZ49</accession>
<name>A0A418LZ49_9BACT</name>
<sequence length="301" mass="32365">MEKWTTDNIPDLSGKTMLVTGANSGIGFETSLALAKKGAHVIMACRDHRKADEAKKRLTHVVPAARITLVTLDLADLDSVRKCVETVRQTNNKLDVLINNAGVMATPYSKTKQGFEMQIGTNYLGHYALTGLLLPLLLATPGSRIVSLSSLGANYGKLDLEDIMSEHKKYKTYDAYSQAKLANLVFAVELARKLEASRSDTMSIAVHPGGSPTNLQRTSGFLMARIITPLLSQAADKAALPSLLAATDPTVSNGSYWGPTGFMKLKGFPGPAAIPKQANDLAAASRLWELGEKLTGVNYSF</sequence>
<dbReference type="Pfam" id="PF00106">
    <property type="entry name" value="adh_short"/>
    <property type="match status" value="1"/>
</dbReference>
<dbReference type="EMBL" id="QXED01000010">
    <property type="protein sequence ID" value="RIV18628.1"/>
    <property type="molecule type" value="Genomic_DNA"/>
</dbReference>
<reference evidence="3 4" key="1">
    <citation type="submission" date="2018-08" db="EMBL/GenBank/DDBJ databases">
        <title>Fibrisoma montanum sp. nov., isolated from Danxia mountain soil.</title>
        <authorList>
            <person name="Huang Y."/>
        </authorList>
    </citation>
    <scope>NUCLEOTIDE SEQUENCE [LARGE SCALE GENOMIC DNA]</scope>
    <source>
        <strain evidence="3 4">HYT19</strain>
    </source>
</reference>
<evidence type="ECO:0000256" key="2">
    <source>
        <dbReference type="RuleBase" id="RU000363"/>
    </source>
</evidence>
<keyword evidence="4" id="KW-1185">Reference proteome</keyword>
<dbReference type="RefSeq" id="WP_119670866.1">
    <property type="nucleotide sequence ID" value="NZ_QXED01000010.1"/>
</dbReference>
<gene>
    <name evidence="3" type="ORF">DYU11_27000</name>
</gene>
<keyword evidence="1" id="KW-0560">Oxidoreductase</keyword>